<comment type="caution">
    <text evidence="2">The sequence shown here is derived from an EMBL/GenBank/DDBJ whole genome shotgun (WGS) entry which is preliminary data.</text>
</comment>
<evidence type="ECO:0000313" key="3">
    <source>
        <dbReference type="Proteomes" id="UP000814243"/>
    </source>
</evidence>
<feature type="region of interest" description="Disordered" evidence="1">
    <location>
        <begin position="40"/>
        <end position="87"/>
    </location>
</feature>
<feature type="compositionally biased region" description="Basic and acidic residues" evidence="1">
    <location>
        <begin position="44"/>
        <end position="57"/>
    </location>
</feature>
<gene>
    <name evidence="2" type="ORF">HF086_014656</name>
</gene>
<evidence type="ECO:0000313" key="2">
    <source>
        <dbReference type="EMBL" id="KAH9630915.1"/>
    </source>
</evidence>
<reference evidence="2" key="1">
    <citation type="journal article" date="2021" name="G3 (Bethesda)">
        <title>Genome and transcriptome analysis of the beet armyworm Spodoptera exigua reveals targets for pest control. .</title>
        <authorList>
            <person name="Simon S."/>
            <person name="Breeschoten T."/>
            <person name="Jansen H.J."/>
            <person name="Dirks R.P."/>
            <person name="Schranz M.E."/>
            <person name="Ros V.I.D."/>
        </authorList>
    </citation>
    <scope>NUCLEOTIDE SEQUENCE</scope>
    <source>
        <strain evidence="2">TB_SE_WUR_2020</strain>
    </source>
</reference>
<dbReference type="Proteomes" id="UP000814243">
    <property type="component" value="Unassembled WGS sequence"/>
</dbReference>
<organism evidence="2 3">
    <name type="scientific">Spodoptera exigua</name>
    <name type="common">Beet armyworm</name>
    <name type="synonym">Noctua fulgens</name>
    <dbReference type="NCBI Taxonomy" id="7107"/>
    <lineage>
        <taxon>Eukaryota</taxon>
        <taxon>Metazoa</taxon>
        <taxon>Ecdysozoa</taxon>
        <taxon>Arthropoda</taxon>
        <taxon>Hexapoda</taxon>
        <taxon>Insecta</taxon>
        <taxon>Pterygota</taxon>
        <taxon>Neoptera</taxon>
        <taxon>Endopterygota</taxon>
        <taxon>Lepidoptera</taxon>
        <taxon>Glossata</taxon>
        <taxon>Ditrysia</taxon>
        <taxon>Noctuoidea</taxon>
        <taxon>Noctuidae</taxon>
        <taxon>Amphipyrinae</taxon>
        <taxon>Spodoptera</taxon>
    </lineage>
</organism>
<proteinExistence type="predicted"/>
<name>A0A922M711_SPOEX</name>
<sequence length="87" mass="9603">MENDIKALEMDLNNSRVPQCGARRGISGAEAAARAARARSARAAAERERRDRTHRLMEALQSGSAFSRERPRKKANPRVAGGMRNTI</sequence>
<dbReference type="AlphaFoldDB" id="A0A922M711"/>
<dbReference type="EMBL" id="JACEFF010000805">
    <property type="protein sequence ID" value="KAH9630915.1"/>
    <property type="molecule type" value="Genomic_DNA"/>
</dbReference>
<evidence type="ECO:0000256" key="1">
    <source>
        <dbReference type="SAM" id="MobiDB-lite"/>
    </source>
</evidence>
<protein>
    <submittedName>
        <fullName evidence="2">Uncharacterized protein</fullName>
    </submittedName>
</protein>
<accession>A0A922M711</accession>